<dbReference type="EMBL" id="JAEFBJ010000010">
    <property type="protein sequence ID" value="KAG7563440.1"/>
    <property type="molecule type" value="Genomic_DNA"/>
</dbReference>
<gene>
    <name evidence="3" type="ORF">ISN44_As10g002440</name>
</gene>
<dbReference type="Proteomes" id="UP000694251">
    <property type="component" value="Chromosome 10"/>
</dbReference>
<comment type="caution">
    <text evidence="3">The sequence shown here is derived from an EMBL/GenBank/DDBJ whole genome shotgun (WGS) entry which is preliminary data.</text>
</comment>
<keyword evidence="4" id="KW-1185">Reference proteome</keyword>
<dbReference type="OrthoDB" id="1027028at2759"/>
<name>A0A8T1ZU93_ARASU</name>
<proteinExistence type="predicted"/>
<dbReference type="Pfam" id="PF00646">
    <property type="entry name" value="F-box"/>
    <property type="match status" value="1"/>
</dbReference>
<sequence>MREEESQKVSENHGWSTLCPDLLRKIIESLSSIDYYRAKIVCSDWYGVWKTCAKRRLCPWRIVCQYDSCKFYDPGEDKIYTTQYVGLSDNSYYMANSGNWLLMVDSRLDFYIFNLLTCKKINLPSIESPIRGAQVRFERSGESGYTWGHFVEPCRKDNVSKDIVGCKRSGVVLWINERTGDYVVAWIFKKHYLFTYKKGDDSWWNWNKDWITGAKNLGYFDVAYKNSKLYLYTTDNHIKIIDFSGDSPKEEIENNPYLDHPFNYAPRGCEVSPKRRIAIQKSGEVLIILNLVLIHESKLLFYIFKMNLESGKWERVHSIGDDEMLIFGHGVTIRAPVQDAGDGIKSGSIFFAFDGGLRSDYRCYSDCGIFDIATSIIKWPKKFQCVKDRSHWFAPGFA</sequence>
<evidence type="ECO:0000313" key="3">
    <source>
        <dbReference type="EMBL" id="KAG7563440.1"/>
    </source>
</evidence>
<protein>
    <recommendedName>
        <fullName evidence="5">F-box domain-containing protein</fullName>
    </recommendedName>
</protein>
<dbReference type="InterPro" id="IPR050942">
    <property type="entry name" value="F-box_BR-signaling"/>
</dbReference>
<feature type="domain" description="F-box" evidence="1">
    <location>
        <begin position="15"/>
        <end position="53"/>
    </location>
</feature>
<evidence type="ECO:0008006" key="5">
    <source>
        <dbReference type="Google" id="ProtNLM"/>
    </source>
</evidence>
<evidence type="ECO:0000259" key="2">
    <source>
        <dbReference type="Pfam" id="PF03478"/>
    </source>
</evidence>
<dbReference type="InterPro" id="IPR005174">
    <property type="entry name" value="KIB1-4_b-propeller"/>
</dbReference>
<reference evidence="3 4" key="1">
    <citation type="submission" date="2020-12" db="EMBL/GenBank/DDBJ databases">
        <title>Concerted genomic and epigenomic changes stabilize Arabidopsis allopolyploids.</title>
        <authorList>
            <person name="Chen Z."/>
        </authorList>
    </citation>
    <scope>NUCLEOTIDE SEQUENCE [LARGE SCALE GENOMIC DNA]</scope>
    <source>
        <strain evidence="3">As9502</strain>
        <tissue evidence="3">Leaf</tissue>
    </source>
</reference>
<dbReference type="PANTHER" id="PTHR44259">
    <property type="entry name" value="OS07G0183000 PROTEIN-RELATED"/>
    <property type="match status" value="1"/>
</dbReference>
<feature type="domain" description="KIB1-4 beta-propeller" evidence="2">
    <location>
        <begin position="71"/>
        <end position="370"/>
    </location>
</feature>
<accession>A0A8T1ZU93</accession>
<dbReference type="AlphaFoldDB" id="A0A8T1ZU93"/>
<dbReference type="InterPro" id="IPR001810">
    <property type="entry name" value="F-box_dom"/>
</dbReference>
<organism evidence="3 4">
    <name type="scientific">Arabidopsis suecica</name>
    <name type="common">Swedish thale-cress</name>
    <name type="synonym">Cardaminopsis suecica</name>
    <dbReference type="NCBI Taxonomy" id="45249"/>
    <lineage>
        <taxon>Eukaryota</taxon>
        <taxon>Viridiplantae</taxon>
        <taxon>Streptophyta</taxon>
        <taxon>Embryophyta</taxon>
        <taxon>Tracheophyta</taxon>
        <taxon>Spermatophyta</taxon>
        <taxon>Magnoliopsida</taxon>
        <taxon>eudicotyledons</taxon>
        <taxon>Gunneridae</taxon>
        <taxon>Pentapetalae</taxon>
        <taxon>rosids</taxon>
        <taxon>malvids</taxon>
        <taxon>Brassicales</taxon>
        <taxon>Brassicaceae</taxon>
        <taxon>Camelineae</taxon>
        <taxon>Arabidopsis</taxon>
    </lineage>
</organism>
<dbReference type="Pfam" id="PF03478">
    <property type="entry name" value="Beta-prop_KIB1-4"/>
    <property type="match status" value="1"/>
</dbReference>
<evidence type="ECO:0000313" key="4">
    <source>
        <dbReference type="Proteomes" id="UP000694251"/>
    </source>
</evidence>
<evidence type="ECO:0000259" key="1">
    <source>
        <dbReference type="Pfam" id="PF00646"/>
    </source>
</evidence>
<dbReference type="PANTHER" id="PTHR44259:SF104">
    <property type="entry name" value="F-BOX ONLY PROTEIN (DUF295)-RELATED"/>
    <property type="match status" value="1"/>
</dbReference>